<protein>
    <recommendedName>
        <fullName evidence="4">Periplasmic heavy metal sensor</fullName>
    </recommendedName>
</protein>
<dbReference type="Proteomes" id="UP000192042">
    <property type="component" value="Chromosome I"/>
</dbReference>
<dbReference type="KEGG" id="nja:NSJP_0324"/>
<proteinExistence type="predicted"/>
<organism evidence="2 3">
    <name type="scientific">Nitrospira japonica</name>
    <dbReference type="NCBI Taxonomy" id="1325564"/>
    <lineage>
        <taxon>Bacteria</taxon>
        <taxon>Pseudomonadati</taxon>
        <taxon>Nitrospirota</taxon>
        <taxon>Nitrospiria</taxon>
        <taxon>Nitrospirales</taxon>
        <taxon>Nitrospiraceae</taxon>
        <taxon>Nitrospira</taxon>
    </lineage>
</organism>
<name>A0A1W1I0G7_9BACT</name>
<feature type="transmembrane region" description="Helical" evidence="1">
    <location>
        <begin position="6"/>
        <end position="28"/>
    </location>
</feature>
<evidence type="ECO:0000313" key="2">
    <source>
        <dbReference type="EMBL" id="SLM46496.1"/>
    </source>
</evidence>
<keyword evidence="1" id="KW-0812">Transmembrane</keyword>
<keyword evidence="3" id="KW-1185">Reference proteome</keyword>
<evidence type="ECO:0000313" key="3">
    <source>
        <dbReference type="Proteomes" id="UP000192042"/>
    </source>
</evidence>
<gene>
    <name evidence="2" type="ORF">NSJP_0324</name>
</gene>
<keyword evidence="1" id="KW-0472">Membrane</keyword>
<evidence type="ECO:0000256" key="1">
    <source>
        <dbReference type="SAM" id="Phobius"/>
    </source>
</evidence>
<dbReference type="AlphaFoldDB" id="A0A1W1I0G7"/>
<sequence>MSRPKLWAGLAVLFAAGALTGVVGMWLYGNTDRMNRSDQGPAAKQERIMKRLTQELSLTTQQQTDIEPVVRRAHLAVLELRFSHQAEVERILTQGMAELKPKLSPEQQAGLDRLYAELQQRWHASRNYVQAQRQAMPRP</sequence>
<accession>A0A1W1I0G7</accession>
<evidence type="ECO:0008006" key="4">
    <source>
        <dbReference type="Google" id="ProtNLM"/>
    </source>
</evidence>
<keyword evidence="1" id="KW-1133">Transmembrane helix</keyword>
<dbReference type="STRING" id="1325564.NSJP_0324"/>
<reference evidence="2 3" key="1">
    <citation type="submission" date="2017-03" db="EMBL/GenBank/DDBJ databases">
        <authorList>
            <person name="Afonso C.L."/>
            <person name="Miller P.J."/>
            <person name="Scott M.A."/>
            <person name="Spackman E."/>
            <person name="Goraichik I."/>
            <person name="Dimitrov K.M."/>
            <person name="Suarez D.L."/>
            <person name="Swayne D.E."/>
        </authorList>
    </citation>
    <scope>NUCLEOTIDE SEQUENCE [LARGE SCALE GENOMIC DNA]</scope>
    <source>
        <strain evidence="2">Genome sequencing of Nitrospira japonica strain NJ11</strain>
    </source>
</reference>
<dbReference type="EMBL" id="LT828648">
    <property type="protein sequence ID" value="SLM46496.1"/>
    <property type="molecule type" value="Genomic_DNA"/>
</dbReference>
<dbReference type="RefSeq" id="WP_080885174.1">
    <property type="nucleotide sequence ID" value="NZ_LT828648.1"/>
</dbReference>